<dbReference type="EMBL" id="JANBQF010000384">
    <property type="protein sequence ID" value="KAJ2001625.1"/>
    <property type="molecule type" value="Genomic_DNA"/>
</dbReference>
<comment type="caution">
    <text evidence="16">The sequence shown here is derived from an EMBL/GenBank/DDBJ whole genome shotgun (WGS) entry which is preliminary data.</text>
</comment>
<keyword evidence="6" id="KW-0862">Zinc</keyword>
<evidence type="ECO:0000256" key="2">
    <source>
        <dbReference type="ARBA" id="ARBA00022517"/>
    </source>
</evidence>
<keyword evidence="17" id="KW-1185">Reference proteome</keyword>
<accession>A0A9W8BHX4</accession>
<dbReference type="InterPro" id="IPR007529">
    <property type="entry name" value="Znf_HIT"/>
</dbReference>
<evidence type="ECO:0000256" key="14">
    <source>
        <dbReference type="SAM" id="MobiDB-lite"/>
    </source>
</evidence>
<evidence type="ECO:0000256" key="3">
    <source>
        <dbReference type="ARBA" id="ARBA00022553"/>
    </source>
</evidence>
<organism evidence="16 17">
    <name type="scientific">Coemansia thaxteri</name>
    <dbReference type="NCBI Taxonomy" id="2663907"/>
    <lineage>
        <taxon>Eukaryota</taxon>
        <taxon>Fungi</taxon>
        <taxon>Fungi incertae sedis</taxon>
        <taxon>Zoopagomycota</taxon>
        <taxon>Kickxellomycotina</taxon>
        <taxon>Kickxellomycetes</taxon>
        <taxon>Kickxellales</taxon>
        <taxon>Kickxellaceae</taxon>
        <taxon>Coemansia</taxon>
    </lineage>
</organism>
<keyword evidence="1" id="KW-1017">Isopeptide bond</keyword>
<evidence type="ECO:0000256" key="7">
    <source>
        <dbReference type="ARBA" id="ARBA00022843"/>
    </source>
</evidence>
<evidence type="ECO:0000256" key="4">
    <source>
        <dbReference type="ARBA" id="ARBA00022723"/>
    </source>
</evidence>
<dbReference type="PANTHER" id="PTHR13483:SF3">
    <property type="entry name" value="BOX C_D SNORNA PROTEIN 1"/>
    <property type="match status" value="1"/>
</dbReference>
<evidence type="ECO:0000256" key="8">
    <source>
        <dbReference type="ARBA" id="ARBA00049598"/>
    </source>
</evidence>
<dbReference type="GO" id="GO:0000492">
    <property type="term" value="P:box C/D snoRNP assembly"/>
    <property type="evidence" value="ECO:0007669"/>
    <property type="project" value="TreeGrafter"/>
</dbReference>
<evidence type="ECO:0000259" key="15">
    <source>
        <dbReference type="PROSITE" id="PS51083"/>
    </source>
</evidence>
<dbReference type="AlphaFoldDB" id="A0A9W8BHX4"/>
<keyword evidence="5 13" id="KW-0863">Zinc-finger</keyword>
<dbReference type="SUPFAM" id="SSF144232">
    <property type="entry name" value="HIT/MYND zinc finger-like"/>
    <property type="match status" value="1"/>
</dbReference>
<reference evidence="16" key="1">
    <citation type="submission" date="2022-07" db="EMBL/GenBank/DDBJ databases">
        <title>Phylogenomic reconstructions and comparative analyses of Kickxellomycotina fungi.</title>
        <authorList>
            <person name="Reynolds N.K."/>
            <person name="Stajich J.E."/>
            <person name="Barry K."/>
            <person name="Grigoriev I.V."/>
            <person name="Crous P."/>
            <person name="Smith M.E."/>
        </authorList>
    </citation>
    <scope>NUCLEOTIDE SEQUENCE</scope>
    <source>
        <strain evidence="16">IMI 214461</strain>
    </source>
</reference>
<feature type="domain" description="HIT-type" evidence="15">
    <location>
        <begin position="18"/>
        <end position="52"/>
    </location>
</feature>
<evidence type="ECO:0000256" key="9">
    <source>
        <dbReference type="ARBA" id="ARBA00049654"/>
    </source>
</evidence>
<comment type="function">
    <text evidence="8">Required for box C/D snoRNAs accumulation involved in snoRNA processing, snoRNA transport to the nucleolus and ribosome biogenesis.</text>
</comment>
<evidence type="ECO:0000256" key="5">
    <source>
        <dbReference type="ARBA" id="ARBA00022771"/>
    </source>
</evidence>
<evidence type="ECO:0000256" key="1">
    <source>
        <dbReference type="ARBA" id="ARBA00022499"/>
    </source>
</evidence>
<keyword evidence="3" id="KW-0597">Phosphoprotein</keyword>
<dbReference type="FunFam" id="3.30.60.190:FF:000001">
    <property type="entry name" value="box C/D snoRNA protein 1"/>
    <property type="match status" value="1"/>
</dbReference>
<evidence type="ECO:0000256" key="12">
    <source>
        <dbReference type="ARBA" id="ARBA00077531"/>
    </source>
</evidence>
<dbReference type="GO" id="GO:0070761">
    <property type="term" value="C:pre-snoRNP complex"/>
    <property type="evidence" value="ECO:0007669"/>
    <property type="project" value="TreeGrafter"/>
</dbReference>
<proteinExistence type="inferred from homology"/>
<dbReference type="GO" id="GO:0008270">
    <property type="term" value="F:zinc ion binding"/>
    <property type="evidence" value="ECO:0007669"/>
    <property type="project" value="UniProtKB-UniRule"/>
</dbReference>
<dbReference type="GO" id="GO:0048254">
    <property type="term" value="P:snoRNA localization"/>
    <property type="evidence" value="ECO:0007669"/>
    <property type="project" value="TreeGrafter"/>
</dbReference>
<dbReference type="PANTHER" id="PTHR13483">
    <property type="entry name" value="BOX C_D SNORNA PROTEIN 1-RELATED"/>
    <property type="match status" value="1"/>
</dbReference>
<evidence type="ECO:0000313" key="16">
    <source>
        <dbReference type="EMBL" id="KAJ2001625.1"/>
    </source>
</evidence>
<evidence type="ECO:0000256" key="10">
    <source>
        <dbReference type="ARBA" id="ARBA00061949"/>
    </source>
</evidence>
<gene>
    <name evidence="16" type="primary">BCD1</name>
    <name evidence="16" type="ORF">H4R26_004037</name>
</gene>
<dbReference type="OrthoDB" id="272357at2759"/>
<protein>
    <recommendedName>
        <fullName evidence="11">Box C/D snoRNA protein 1</fullName>
    </recommendedName>
    <alternativeName>
        <fullName evidence="12">Zinc finger HIT domain-containing protein 6</fullName>
    </alternativeName>
</protein>
<feature type="compositionally biased region" description="Low complexity" evidence="14">
    <location>
        <begin position="206"/>
        <end position="219"/>
    </location>
</feature>
<dbReference type="InterPro" id="IPR057721">
    <property type="entry name" value="BCD1_alpha/beta"/>
</dbReference>
<dbReference type="Gene3D" id="3.30.60.190">
    <property type="match status" value="1"/>
</dbReference>
<comment type="subunit">
    <text evidence="10">Interacts with FBL, SNU13, NOP58, NUFIP1, RUVBL1, RUVBL2 and TAF9. Interacts (via HIT-type zinc finger) with the RUVBL1/RUVBL2 complex in the presence of ADP.</text>
</comment>
<sequence length="341" mass="37622">MSDSESPHTAVRPAADKCEQCSTQDAKYKCPGCLVRTCSLACSKQHKAGTGCSGERDKTKFVRRAEYDANNLISDYGFLQDLARDYSNLAHDAEEQGVKADTTGRQHSSAGNVNGGDSLGIVLTRAQKNIAAKAKSERQVHIRFMSPGIQRHKLNRTIWAASKARLVWTLEIEVPGVDTCPNRWIETGFHDVCSVGDLWSRLLQSGSGSRRAGADGTSSEVTKKRARSDVVRIQLPSNDGAEHPFSSGIQSELLQSLKTAFSDIHPADLIWLIRVQDLPANKPTFRQINPAEPLHTQLRFQTVLEFPTIYVYRQAPTEIGGHAVTIEQPSIVQTDIKEEEN</sequence>
<dbReference type="Proteomes" id="UP001150907">
    <property type="component" value="Unassembled WGS sequence"/>
</dbReference>
<evidence type="ECO:0000256" key="11">
    <source>
        <dbReference type="ARBA" id="ARBA00068630"/>
    </source>
</evidence>
<dbReference type="Pfam" id="PF25790">
    <property type="entry name" value="BCD1"/>
    <property type="match status" value="1"/>
</dbReference>
<keyword evidence="7" id="KW-0832">Ubl conjugation</keyword>
<feature type="region of interest" description="Disordered" evidence="14">
    <location>
        <begin position="206"/>
        <end position="225"/>
    </location>
</feature>
<dbReference type="InterPro" id="IPR051639">
    <property type="entry name" value="BCD1"/>
</dbReference>
<dbReference type="PROSITE" id="PS51083">
    <property type="entry name" value="ZF_HIT"/>
    <property type="match status" value="1"/>
</dbReference>
<name>A0A9W8BHX4_9FUNG</name>
<comment type="similarity">
    <text evidence="9">Belongs to the BCD1 family.</text>
</comment>
<dbReference type="Pfam" id="PF04438">
    <property type="entry name" value="zf-HIT"/>
    <property type="match status" value="1"/>
</dbReference>
<evidence type="ECO:0000313" key="17">
    <source>
        <dbReference type="Proteomes" id="UP001150907"/>
    </source>
</evidence>
<keyword evidence="4" id="KW-0479">Metal-binding</keyword>
<evidence type="ECO:0000256" key="6">
    <source>
        <dbReference type="ARBA" id="ARBA00022833"/>
    </source>
</evidence>
<dbReference type="GO" id="GO:0005634">
    <property type="term" value="C:nucleus"/>
    <property type="evidence" value="ECO:0007669"/>
    <property type="project" value="TreeGrafter"/>
</dbReference>
<evidence type="ECO:0000256" key="13">
    <source>
        <dbReference type="PROSITE-ProRule" id="PRU00453"/>
    </source>
</evidence>
<dbReference type="CDD" id="cd23023">
    <property type="entry name" value="zf-HIT_BCD1"/>
    <property type="match status" value="1"/>
</dbReference>
<dbReference type="GO" id="GO:0000463">
    <property type="term" value="P:maturation of LSU-rRNA from tricistronic rRNA transcript (SSU-rRNA, 5.8S rRNA, LSU-rRNA)"/>
    <property type="evidence" value="ECO:0007669"/>
    <property type="project" value="TreeGrafter"/>
</dbReference>
<keyword evidence="2" id="KW-0690">Ribosome biogenesis</keyword>